<dbReference type="Pfam" id="PF10808">
    <property type="entry name" value="DUF2542"/>
    <property type="match status" value="1"/>
</dbReference>
<evidence type="ECO:0000256" key="1">
    <source>
        <dbReference type="SAM" id="Phobius"/>
    </source>
</evidence>
<dbReference type="InterPro" id="IPR020155">
    <property type="entry name" value="Uncharacterised_YeiS"/>
</dbReference>
<proteinExistence type="predicted"/>
<comment type="caution">
    <text evidence="2">The sequence shown here is derived from an EMBL/GenBank/DDBJ whole genome shotgun (WGS) entry which is preliminary data.</text>
</comment>
<dbReference type="AlphaFoldDB" id="A0A2U1U6D9"/>
<evidence type="ECO:0008006" key="4">
    <source>
        <dbReference type="Google" id="ProtNLM"/>
    </source>
</evidence>
<sequence>MEWDFILLLIALCVVGCFYTIHSLKSLRTGVFKAWYNGTFKDYFVYRERSPVNFYWHVVSWCLIGLCMIGLAAYLLNKHYPLLP</sequence>
<gene>
    <name evidence="2" type="ORF">DDT56_06795</name>
</gene>
<feature type="transmembrane region" description="Helical" evidence="1">
    <location>
        <begin position="6"/>
        <end position="24"/>
    </location>
</feature>
<accession>A0A2U1U6D9</accession>
<organism evidence="2 3">
    <name type="scientific">Brenneria corticis</name>
    <dbReference type="NCBI Taxonomy" id="2173106"/>
    <lineage>
        <taxon>Bacteria</taxon>
        <taxon>Pseudomonadati</taxon>
        <taxon>Pseudomonadota</taxon>
        <taxon>Gammaproteobacteria</taxon>
        <taxon>Enterobacterales</taxon>
        <taxon>Pectobacteriaceae</taxon>
        <taxon>Brenneria</taxon>
    </lineage>
</organism>
<feature type="transmembrane region" description="Helical" evidence="1">
    <location>
        <begin position="54"/>
        <end position="76"/>
    </location>
</feature>
<dbReference type="EMBL" id="QDKH01000007">
    <property type="protein sequence ID" value="PWC17233.1"/>
    <property type="molecule type" value="Genomic_DNA"/>
</dbReference>
<keyword evidence="1" id="KW-0472">Membrane</keyword>
<evidence type="ECO:0000313" key="2">
    <source>
        <dbReference type="EMBL" id="PWC17233.1"/>
    </source>
</evidence>
<reference evidence="2 3" key="1">
    <citation type="submission" date="2018-04" db="EMBL/GenBank/DDBJ databases">
        <title>Brenneria corticis sp.nov.</title>
        <authorList>
            <person name="Li Y."/>
        </authorList>
    </citation>
    <scope>NUCLEOTIDE SEQUENCE [LARGE SCALE GENOMIC DNA]</scope>
    <source>
        <strain evidence="2 3">CFCC 11842</strain>
    </source>
</reference>
<dbReference type="RefSeq" id="WP_136165722.1">
    <property type="nucleotide sequence ID" value="NZ_KZ819075.1"/>
</dbReference>
<dbReference type="GO" id="GO:0016020">
    <property type="term" value="C:membrane"/>
    <property type="evidence" value="ECO:0007669"/>
    <property type="project" value="InterPro"/>
</dbReference>
<name>A0A2U1U6D9_9GAMM</name>
<evidence type="ECO:0000313" key="3">
    <source>
        <dbReference type="Proteomes" id="UP000296159"/>
    </source>
</evidence>
<protein>
    <recommendedName>
        <fullName evidence="4">DUF2542 domain-containing protein</fullName>
    </recommendedName>
</protein>
<keyword evidence="1" id="KW-0812">Transmembrane</keyword>
<keyword evidence="3" id="KW-1185">Reference proteome</keyword>
<dbReference type="Proteomes" id="UP000296159">
    <property type="component" value="Unassembled WGS sequence"/>
</dbReference>
<keyword evidence="1" id="KW-1133">Transmembrane helix</keyword>